<dbReference type="SUPFAM" id="SSF53187">
    <property type="entry name" value="Zn-dependent exopeptidases"/>
    <property type="match status" value="1"/>
</dbReference>
<evidence type="ECO:0000256" key="4">
    <source>
        <dbReference type="ARBA" id="ARBA00022723"/>
    </source>
</evidence>
<feature type="binding site" evidence="8">
    <location>
        <position position="178"/>
    </location>
    <ligand>
        <name>Zn(2+)</name>
        <dbReference type="ChEBI" id="CHEBI:29105"/>
        <label>2</label>
    </ligand>
</feature>
<dbReference type="InterPro" id="IPR023367">
    <property type="entry name" value="Peptidase_M42_dom2"/>
</dbReference>
<keyword evidence="3" id="KW-0645">Protease</keyword>
<dbReference type="PANTHER" id="PTHR32481:SF0">
    <property type="entry name" value="AMINOPEPTIDASE YPDE-RELATED"/>
    <property type="match status" value="1"/>
</dbReference>
<feature type="binding site" evidence="8">
    <location>
        <position position="233"/>
    </location>
    <ligand>
        <name>Zn(2+)</name>
        <dbReference type="ChEBI" id="CHEBI:29105"/>
        <label>1</label>
    </ligand>
</feature>
<dbReference type="InterPro" id="IPR051464">
    <property type="entry name" value="Peptidase_M42_aminopept"/>
</dbReference>
<dbReference type="PIRSF" id="PIRSF001123">
    <property type="entry name" value="PepA_GA"/>
    <property type="match status" value="1"/>
</dbReference>
<sequence length="353" mass="38985">MDIKFIERMSNANGVSGFEEEVLEVVRGEVDGGFTVAEDSMRNLYIIGRKDEGLPTIMLDGHTDEVGFMVQSILPNGLLQFVPLGGWIATNIPAHQVRVRDKDGRYHIGVTTSKPPHFMSAQERDKKLAVEDIYIDLGASSYEEVVEEFGIEPGAPVVPHVEFSYNEKNEVMCGKAFDNRLGCAAVVDTMKALEAEGVGVNIVGTLSSQEEVGTRGSVITARRVKPHAAIVFEGTPADDIYRDGYRAQGALGKGPQIRHRDSSMISNPRFTKFARETAREMGMEFQDAVRVAGGTNGGRIHISNYGIPTIVLGVPTRYAHTHYGYASFKDYRDTVRLAVEIIKRLNWETVNNF</sequence>
<dbReference type="Gene3D" id="2.40.30.40">
    <property type="entry name" value="Peptidase M42, domain 2"/>
    <property type="match status" value="1"/>
</dbReference>
<comment type="cofactor">
    <cofactor evidence="8">
        <name>a divalent metal cation</name>
        <dbReference type="ChEBI" id="CHEBI:60240"/>
    </cofactor>
    <text evidence="8">Binds 2 divalent metal cations per subunit.</text>
</comment>
<proteinExistence type="inferred from homology"/>
<gene>
    <name evidence="9" type="ORF">PM10SUCC1_05470</name>
</gene>
<dbReference type="SUPFAM" id="SSF101821">
    <property type="entry name" value="Aminopeptidase/glucanase lid domain"/>
    <property type="match status" value="1"/>
</dbReference>
<dbReference type="AlphaFoldDB" id="A0A9W6GJZ6"/>
<keyword evidence="5" id="KW-0378">Hydrolase</keyword>
<keyword evidence="2" id="KW-0031">Aminopeptidase</keyword>
<feature type="active site" description="Proton acceptor" evidence="7">
    <location>
        <position position="210"/>
    </location>
</feature>
<name>A0A9W6GJZ6_9FUSO</name>
<feature type="binding site" evidence="8">
    <location>
        <position position="62"/>
    </location>
    <ligand>
        <name>Zn(2+)</name>
        <dbReference type="ChEBI" id="CHEBI:29105"/>
        <label>1</label>
    </ligand>
</feature>
<comment type="caution">
    <text evidence="9">The sequence shown here is derived from an EMBL/GenBank/DDBJ whole genome shotgun (WGS) entry which is preliminary data.</text>
</comment>
<protein>
    <submittedName>
        <fullName evidence="9">Peptidase M42</fullName>
    </submittedName>
</protein>
<comment type="similarity">
    <text evidence="1 6">Belongs to the peptidase M42 family.</text>
</comment>
<evidence type="ECO:0000256" key="6">
    <source>
        <dbReference type="PIRNR" id="PIRNR001123"/>
    </source>
</evidence>
<dbReference type="GO" id="GO:0046872">
    <property type="term" value="F:metal ion binding"/>
    <property type="evidence" value="ECO:0007669"/>
    <property type="project" value="UniProtKB-UniRule"/>
</dbReference>
<dbReference type="GO" id="GO:0004177">
    <property type="term" value="F:aminopeptidase activity"/>
    <property type="evidence" value="ECO:0007669"/>
    <property type="project" value="UniProtKB-UniRule"/>
</dbReference>
<dbReference type="EMBL" id="BSDY01000002">
    <property type="protein sequence ID" value="GLI55032.1"/>
    <property type="molecule type" value="Genomic_DNA"/>
</dbReference>
<dbReference type="GO" id="GO:0006508">
    <property type="term" value="P:proteolysis"/>
    <property type="evidence" value="ECO:0007669"/>
    <property type="project" value="UniProtKB-KW"/>
</dbReference>
<evidence type="ECO:0000256" key="8">
    <source>
        <dbReference type="PIRSR" id="PIRSR001123-2"/>
    </source>
</evidence>
<feature type="binding site" evidence="8">
    <location>
        <position position="320"/>
    </location>
    <ligand>
        <name>Zn(2+)</name>
        <dbReference type="ChEBI" id="CHEBI:29105"/>
        <label>2</label>
    </ligand>
</feature>
<organism evidence="9 10">
    <name type="scientific">Propionigenium maris DSM 9537</name>
    <dbReference type="NCBI Taxonomy" id="1123000"/>
    <lineage>
        <taxon>Bacteria</taxon>
        <taxon>Fusobacteriati</taxon>
        <taxon>Fusobacteriota</taxon>
        <taxon>Fusobacteriia</taxon>
        <taxon>Fusobacteriales</taxon>
        <taxon>Fusobacteriaceae</taxon>
        <taxon>Propionigenium</taxon>
    </lineage>
</organism>
<evidence type="ECO:0000256" key="1">
    <source>
        <dbReference type="ARBA" id="ARBA00006272"/>
    </source>
</evidence>
<dbReference type="Pfam" id="PF05343">
    <property type="entry name" value="Peptidase_M42"/>
    <property type="match status" value="1"/>
</dbReference>
<evidence type="ECO:0000313" key="10">
    <source>
        <dbReference type="Proteomes" id="UP001144471"/>
    </source>
</evidence>
<evidence type="ECO:0000313" key="9">
    <source>
        <dbReference type="EMBL" id="GLI55032.1"/>
    </source>
</evidence>
<dbReference type="RefSeq" id="WP_281833269.1">
    <property type="nucleotide sequence ID" value="NZ_BSDY01000002.1"/>
</dbReference>
<evidence type="ECO:0000256" key="7">
    <source>
        <dbReference type="PIRSR" id="PIRSR001123-1"/>
    </source>
</evidence>
<evidence type="ECO:0000256" key="2">
    <source>
        <dbReference type="ARBA" id="ARBA00022438"/>
    </source>
</evidence>
<evidence type="ECO:0000256" key="3">
    <source>
        <dbReference type="ARBA" id="ARBA00022670"/>
    </source>
</evidence>
<feature type="binding site" evidence="8">
    <location>
        <position position="211"/>
    </location>
    <ligand>
        <name>Zn(2+)</name>
        <dbReference type="ChEBI" id="CHEBI:29105"/>
        <label>2</label>
    </ligand>
</feature>
<feature type="binding site" evidence="8">
    <location>
        <position position="178"/>
    </location>
    <ligand>
        <name>Zn(2+)</name>
        <dbReference type="ChEBI" id="CHEBI:29105"/>
        <label>1</label>
    </ligand>
</feature>
<keyword evidence="10" id="KW-1185">Reference proteome</keyword>
<evidence type="ECO:0000256" key="5">
    <source>
        <dbReference type="ARBA" id="ARBA00022801"/>
    </source>
</evidence>
<accession>A0A9W6GJZ6</accession>
<dbReference type="Gene3D" id="3.40.630.10">
    <property type="entry name" value="Zn peptidases"/>
    <property type="match status" value="1"/>
</dbReference>
<dbReference type="Proteomes" id="UP001144471">
    <property type="component" value="Unassembled WGS sequence"/>
</dbReference>
<keyword evidence="4 8" id="KW-0479">Metal-binding</keyword>
<dbReference type="InterPro" id="IPR008007">
    <property type="entry name" value="Peptidase_M42"/>
</dbReference>
<reference evidence="9" key="1">
    <citation type="submission" date="2022-12" db="EMBL/GenBank/DDBJ databases">
        <title>Reference genome sequencing for broad-spectrum identification of bacterial and archaeal isolates by mass spectrometry.</title>
        <authorList>
            <person name="Sekiguchi Y."/>
            <person name="Tourlousse D.M."/>
        </authorList>
    </citation>
    <scope>NUCLEOTIDE SEQUENCE</scope>
    <source>
        <strain evidence="9">10succ1</strain>
    </source>
</reference>
<dbReference type="PANTHER" id="PTHR32481">
    <property type="entry name" value="AMINOPEPTIDASE"/>
    <property type="match status" value="1"/>
</dbReference>